<dbReference type="Proteomes" id="UP000185003">
    <property type="component" value="Unassembled WGS sequence"/>
</dbReference>
<sequence length="362" mass="42066">MTLRPVINYSNGLHVKQLDAIRGWAIFLVLLLHFYAEHVRILGIGRMGVDLFFVLSGFLITGILLDTKDKPGYFRNFYVKRILRIFPVYFFVLALILYVIPVIFINAVPNIKYYLQHQAWFWLYLQNWLFSIDGYPADWVLMHTWSLCIEEQFYMFFPLLVYKLNTKNLLRVLIFFIIAANVLRLIHIEGINSNYKYVNTFARLDTISVGALIAVLVRTNREVLEKYTSYVMIFALVSLVIMIGFNKGGSFQDFYSSFTFFALFFGSVVVWSMSSNIPGIFKPAVNSRLMMFLGKYSYGIYLYHAAIHFMFTKTLLDHFHAVSTPSVLLVKTGILLFSIGISVLSFHLLELPFLRLKKKFVI</sequence>
<evidence type="ECO:0000256" key="1">
    <source>
        <dbReference type="SAM" id="Phobius"/>
    </source>
</evidence>
<dbReference type="EMBL" id="FSRA01000001">
    <property type="protein sequence ID" value="SIN81815.1"/>
    <property type="molecule type" value="Genomic_DNA"/>
</dbReference>
<feature type="transmembrane region" description="Helical" evidence="1">
    <location>
        <begin position="85"/>
        <end position="107"/>
    </location>
</feature>
<feature type="transmembrane region" description="Helical" evidence="1">
    <location>
        <begin position="328"/>
        <end position="349"/>
    </location>
</feature>
<dbReference type="OrthoDB" id="290051at2"/>
<dbReference type="PANTHER" id="PTHR23028">
    <property type="entry name" value="ACETYLTRANSFERASE"/>
    <property type="match status" value="1"/>
</dbReference>
<feature type="domain" description="Acyltransferase 3" evidence="2">
    <location>
        <begin position="16"/>
        <end position="343"/>
    </location>
</feature>
<dbReference type="RefSeq" id="WP_074238704.1">
    <property type="nucleotide sequence ID" value="NZ_FSRA01000001.1"/>
</dbReference>
<keyword evidence="3" id="KW-0012">Acyltransferase</keyword>
<keyword evidence="1" id="KW-1133">Transmembrane helix</keyword>
<name>A0A1N6EFG7_9BACT</name>
<keyword evidence="1" id="KW-0812">Transmembrane</keyword>
<dbReference type="Pfam" id="PF01757">
    <property type="entry name" value="Acyl_transf_3"/>
    <property type="match status" value="1"/>
</dbReference>
<feature type="transmembrane region" description="Helical" evidence="1">
    <location>
        <begin position="48"/>
        <end position="65"/>
    </location>
</feature>
<keyword evidence="4" id="KW-1185">Reference proteome</keyword>
<reference evidence="3 4" key="1">
    <citation type="submission" date="2016-11" db="EMBL/GenBank/DDBJ databases">
        <authorList>
            <person name="Jaros S."/>
            <person name="Januszkiewicz K."/>
            <person name="Wedrychowicz H."/>
        </authorList>
    </citation>
    <scope>NUCLEOTIDE SEQUENCE [LARGE SCALE GENOMIC DNA]</scope>
    <source>
        <strain evidence="3 4">DSM 24787</strain>
    </source>
</reference>
<keyword evidence="3" id="KW-0808">Transferase</keyword>
<dbReference type="GO" id="GO:0016787">
    <property type="term" value="F:hydrolase activity"/>
    <property type="evidence" value="ECO:0007669"/>
    <property type="project" value="UniProtKB-KW"/>
</dbReference>
<feature type="transmembrane region" description="Helical" evidence="1">
    <location>
        <begin position="200"/>
        <end position="217"/>
    </location>
</feature>
<dbReference type="PANTHER" id="PTHR23028:SF53">
    <property type="entry name" value="ACYL_TRANSF_3 DOMAIN-CONTAINING PROTEIN"/>
    <property type="match status" value="1"/>
</dbReference>
<keyword evidence="3" id="KW-0378">Hydrolase</keyword>
<feature type="transmembrane region" description="Helical" evidence="1">
    <location>
        <begin position="20"/>
        <end position="36"/>
    </location>
</feature>
<evidence type="ECO:0000313" key="3">
    <source>
        <dbReference type="EMBL" id="SIN81815.1"/>
    </source>
</evidence>
<dbReference type="GO" id="GO:0016747">
    <property type="term" value="F:acyltransferase activity, transferring groups other than amino-acyl groups"/>
    <property type="evidence" value="ECO:0007669"/>
    <property type="project" value="InterPro"/>
</dbReference>
<dbReference type="AlphaFoldDB" id="A0A1N6EFG7"/>
<proteinExistence type="predicted"/>
<dbReference type="InterPro" id="IPR050879">
    <property type="entry name" value="Acyltransferase_3"/>
</dbReference>
<feature type="transmembrane region" description="Helical" evidence="1">
    <location>
        <begin position="229"/>
        <end position="246"/>
    </location>
</feature>
<organism evidence="3 4">
    <name type="scientific">Chitinophaga niabensis</name>
    <dbReference type="NCBI Taxonomy" id="536979"/>
    <lineage>
        <taxon>Bacteria</taxon>
        <taxon>Pseudomonadati</taxon>
        <taxon>Bacteroidota</taxon>
        <taxon>Chitinophagia</taxon>
        <taxon>Chitinophagales</taxon>
        <taxon>Chitinophagaceae</taxon>
        <taxon>Chitinophaga</taxon>
    </lineage>
</organism>
<feature type="transmembrane region" description="Helical" evidence="1">
    <location>
        <begin position="169"/>
        <end position="188"/>
    </location>
</feature>
<feature type="transmembrane region" description="Helical" evidence="1">
    <location>
        <begin position="258"/>
        <end position="277"/>
    </location>
</feature>
<evidence type="ECO:0000259" key="2">
    <source>
        <dbReference type="Pfam" id="PF01757"/>
    </source>
</evidence>
<protein>
    <submittedName>
        <fullName evidence="3">Peptidoglycan/LPS O-acetylase OafA/YrhL, contains acyltransferase and SGNH-hydrolase domains</fullName>
    </submittedName>
</protein>
<dbReference type="GO" id="GO:0016020">
    <property type="term" value="C:membrane"/>
    <property type="evidence" value="ECO:0007669"/>
    <property type="project" value="TreeGrafter"/>
</dbReference>
<feature type="transmembrane region" description="Helical" evidence="1">
    <location>
        <begin position="298"/>
        <end position="316"/>
    </location>
</feature>
<feature type="transmembrane region" description="Helical" evidence="1">
    <location>
        <begin position="143"/>
        <end position="162"/>
    </location>
</feature>
<dbReference type="STRING" id="536979.SAMN04488055_1566"/>
<accession>A0A1N6EFG7</accession>
<dbReference type="InterPro" id="IPR002656">
    <property type="entry name" value="Acyl_transf_3_dom"/>
</dbReference>
<keyword evidence="1" id="KW-0472">Membrane</keyword>
<gene>
    <name evidence="3" type="ORF">SAMN04488055_1566</name>
</gene>
<dbReference type="GO" id="GO:0000271">
    <property type="term" value="P:polysaccharide biosynthetic process"/>
    <property type="evidence" value="ECO:0007669"/>
    <property type="project" value="TreeGrafter"/>
</dbReference>
<evidence type="ECO:0000313" key="4">
    <source>
        <dbReference type="Proteomes" id="UP000185003"/>
    </source>
</evidence>